<keyword evidence="1" id="KW-0812">Transmembrane</keyword>
<evidence type="ECO:0000313" key="3">
    <source>
        <dbReference type="Proteomes" id="UP000593561"/>
    </source>
</evidence>
<keyword evidence="1" id="KW-1133">Transmembrane helix</keyword>
<protein>
    <submittedName>
        <fullName evidence="2">Uncharacterized protein</fullName>
    </submittedName>
</protein>
<dbReference type="PANTHER" id="PTHR38146:SF9">
    <property type="entry name" value="UNKNOW PROTEIN"/>
    <property type="match status" value="1"/>
</dbReference>
<gene>
    <name evidence="2" type="ORF">Godav_024926</name>
</gene>
<keyword evidence="1" id="KW-0472">Membrane</keyword>
<keyword evidence="3" id="KW-1185">Reference proteome</keyword>
<name>A0A7J8TDS5_GOSDV</name>
<evidence type="ECO:0000313" key="2">
    <source>
        <dbReference type="EMBL" id="MBA0636320.1"/>
    </source>
</evidence>
<feature type="transmembrane region" description="Helical" evidence="1">
    <location>
        <begin position="81"/>
        <end position="102"/>
    </location>
</feature>
<organism evidence="2 3">
    <name type="scientific">Gossypium davidsonii</name>
    <name type="common">Davidson's cotton</name>
    <name type="synonym">Gossypium klotzschianum subsp. davidsonii</name>
    <dbReference type="NCBI Taxonomy" id="34287"/>
    <lineage>
        <taxon>Eukaryota</taxon>
        <taxon>Viridiplantae</taxon>
        <taxon>Streptophyta</taxon>
        <taxon>Embryophyta</taxon>
        <taxon>Tracheophyta</taxon>
        <taxon>Spermatophyta</taxon>
        <taxon>Magnoliopsida</taxon>
        <taxon>eudicotyledons</taxon>
        <taxon>Gunneridae</taxon>
        <taxon>Pentapetalae</taxon>
        <taxon>rosids</taxon>
        <taxon>malvids</taxon>
        <taxon>Malvales</taxon>
        <taxon>Malvaceae</taxon>
        <taxon>Malvoideae</taxon>
        <taxon>Gossypium</taxon>
    </lineage>
</organism>
<dbReference type="AlphaFoldDB" id="A0A7J8TDS5"/>
<accession>A0A7J8TDS5</accession>
<sequence length="140" mass="15491">GLKKPPINALQPIIPDNICILYITATTGTDLTNAYSPDIVIASSSGKEVHDPWTFYFHAALLRQAFAHCEKFPTATSYRSLVRVLVPVWLIILLDPLLIIALDKFLCATHPSATGNTTSCTIMWSAFILSQDRTLHEIHS</sequence>
<feature type="non-terminal residue" evidence="2">
    <location>
        <position position="140"/>
    </location>
</feature>
<dbReference type="Proteomes" id="UP000593561">
    <property type="component" value="Unassembled WGS sequence"/>
</dbReference>
<dbReference type="PANTHER" id="PTHR38146">
    <property type="entry name" value="30S RIBOSOMAL PROTEIN S12, CHLOROPLASTIC"/>
    <property type="match status" value="1"/>
</dbReference>
<dbReference type="EMBL" id="JABFAC010245285">
    <property type="protein sequence ID" value="MBA0636320.1"/>
    <property type="molecule type" value="Genomic_DNA"/>
</dbReference>
<evidence type="ECO:0000256" key="1">
    <source>
        <dbReference type="SAM" id="Phobius"/>
    </source>
</evidence>
<comment type="caution">
    <text evidence="2">The sequence shown here is derived from an EMBL/GenBank/DDBJ whole genome shotgun (WGS) entry which is preliminary data.</text>
</comment>
<proteinExistence type="predicted"/>
<reference evidence="2 3" key="1">
    <citation type="journal article" date="2019" name="Genome Biol. Evol.">
        <title>Insights into the evolution of the New World diploid cottons (Gossypium, subgenus Houzingenia) based on genome sequencing.</title>
        <authorList>
            <person name="Grover C.E."/>
            <person name="Arick M.A. 2nd"/>
            <person name="Thrash A."/>
            <person name="Conover J.L."/>
            <person name="Sanders W.S."/>
            <person name="Peterson D.G."/>
            <person name="Frelichowski J.E."/>
            <person name="Scheffler J.A."/>
            <person name="Scheffler B.E."/>
            <person name="Wendel J.F."/>
        </authorList>
    </citation>
    <scope>NUCLEOTIDE SEQUENCE [LARGE SCALE GENOMIC DNA]</scope>
    <source>
        <strain evidence="2">27</strain>
        <tissue evidence="2">Leaf</tissue>
    </source>
</reference>